<accession>A0A2U1JHM6</accession>
<organism evidence="15 16">
    <name type="scientific">Flavobacterium psychrotolerans</name>
    <dbReference type="NCBI Taxonomy" id="2169410"/>
    <lineage>
        <taxon>Bacteria</taxon>
        <taxon>Pseudomonadati</taxon>
        <taxon>Bacteroidota</taxon>
        <taxon>Flavobacteriia</taxon>
        <taxon>Flavobacteriales</taxon>
        <taxon>Flavobacteriaceae</taxon>
        <taxon>Flavobacterium</taxon>
    </lineage>
</organism>
<dbReference type="Gene3D" id="3.40.50.720">
    <property type="entry name" value="NAD(P)-binding Rossmann-like Domain"/>
    <property type="match status" value="1"/>
</dbReference>
<evidence type="ECO:0000259" key="14">
    <source>
        <dbReference type="PROSITE" id="PS50206"/>
    </source>
</evidence>
<evidence type="ECO:0000256" key="11">
    <source>
        <dbReference type="ARBA" id="ARBA00075328"/>
    </source>
</evidence>
<keyword evidence="4" id="KW-0067">ATP-binding</keyword>
<dbReference type="SMART" id="SM00450">
    <property type="entry name" value="RHOD"/>
    <property type="match status" value="1"/>
</dbReference>
<evidence type="ECO:0000256" key="9">
    <source>
        <dbReference type="ARBA" id="ARBA00073635"/>
    </source>
</evidence>
<evidence type="ECO:0000256" key="8">
    <source>
        <dbReference type="ARBA" id="ARBA00066884"/>
    </source>
</evidence>
<comment type="similarity">
    <text evidence="1">Belongs to the HesA/MoeB/ThiF family.</text>
</comment>
<dbReference type="InterPro" id="IPR036873">
    <property type="entry name" value="Rhodanese-like_dom_sf"/>
</dbReference>
<dbReference type="GO" id="GO:0008641">
    <property type="term" value="F:ubiquitin-like modifier activating enzyme activity"/>
    <property type="evidence" value="ECO:0007669"/>
    <property type="project" value="InterPro"/>
</dbReference>
<keyword evidence="13" id="KW-0812">Transmembrane</keyword>
<dbReference type="SUPFAM" id="SSF69572">
    <property type="entry name" value="Activating enzymes of the ubiquitin-like proteins"/>
    <property type="match status" value="1"/>
</dbReference>
<feature type="domain" description="Rhodanese" evidence="14">
    <location>
        <begin position="268"/>
        <end position="356"/>
    </location>
</feature>
<dbReference type="FunFam" id="3.40.50.720:FF:000033">
    <property type="entry name" value="Adenylyltransferase and sulfurtransferase MOCS3"/>
    <property type="match status" value="1"/>
</dbReference>
<dbReference type="GO" id="GO:0005524">
    <property type="term" value="F:ATP binding"/>
    <property type="evidence" value="ECO:0007669"/>
    <property type="project" value="UniProtKB-KW"/>
</dbReference>
<dbReference type="InterPro" id="IPR001763">
    <property type="entry name" value="Rhodanese-like_dom"/>
</dbReference>
<dbReference type="AlphaFoldDB" id="A0A2U1JHM6"/>
<evidence type="ECO:0000313" key="16">
    <source>
        <dbReference type="Proteomes" id="UP000245449"/>
    </source>
</evidence>
<evidence type="ECO:0000256" key="13">
    <source>
        <dbReference type="SAM" id="Phobius"/>
    </source>
</evidence>
<proteinExistence type="inferred from homology"/>
<keyword evidence="3" id="KW-0547">Nucleotide-binding</keyword>
<sequence>MNTTRYNRQIILPEVGVIGQQKLQRAKVLIIGAGGLGVAVLPYLTAAGIGEIGIMDDDKIDVTNLHRQVIYKSSSVGKSKVLEATAMALELNPSIKINAITERLNHKNAISLFEQYDIIVDATDNLNTKYLINDACCVTNKPFVYGSIYKFEGQVSVFNYEGGPTYRCLFPDETSDFRGCNEAGVLGISVGIIGMFQANEVLKIILGIGEVMYGKLLVYNILNNEQQKFEFSKSTTVTMDKLSFEKKYVLSENPIFEIAAIVALKQINNPKVVFLDVRNSDEYPKMAIHSCVQIPLDELEKEWHRLDSTATLYVFCQSGIRSKKAVEILMKHNFENVKSIAGGAKKMDKIGYNKTASVSNSINN</sequence>
<evidence type="ECO:0000256" key="1">
    <source>
        <dbReference type="ARBA" id="ARBA00009919"/>
    </source>
</evidence>
<dbReference type="InterPro" id="IPR000594">
    <property type="entry name" value="ThiF_NAD_FAD-bd"/>
</dbReference>
<keyword evidence="13" id="KW-1133">Transmembrane helix</keyword>
<keyword evidence="13" id="KW-0472">Membrane</keyword>
<dbReference type="CDD" id="cd00158">
    <property type="entry name" value="RHOD"/>
    <property type="match status" value="1"/>
</dbReference>
<dbReference type="Pfam" id="PF00581">
    <property type="entry name" value="Rhodanese"/>
    <property type="match status" value="1"/>
</dbReference>
<evidence type="ECO:0000256" key="12">
    <source>
        <dbReference type="ARBA" id="ARBA00078531"/>
    </source>
</evidence>
<comment type="subunit">
    <text evidence="7">Homodimer. Forms a stable heterotetrameric complex of 2 MoeB and 2 MoaD during adenylation of MoaD.</text>
</comment>
<dbReference type="InterPro" id="IPR045886">
    <property type="entry name" value="ThiF/MoeB/HesA"/>
</dbReference>
<comment type="caution">
    <text evidence="15">The sequence shown here is derived from an EMBL/GenBank/DDBJ whole genome shotgun (WGS) entry which is preliminary data.</text>
</comment>
<evidence type="ECO:0000256" key="6">
    <source>
        <dbReference type="ARBA" id="ARBA00055169"/>
    </source>
</evidence>
<dbReference type="GO" id="GO:0005737">
    <property type="term" value="C:cytoplasm"/>
    <property type="evidence" value="ECO:0007669"/>
    <property type="project" value="TreeGrafter"/>
</dbReference>
<dbReference type="RefSeq" id="WP_116725261.1">
    <property type="nucleotide sequence ID" value="NZ_QCZI01000012.1"/>
</dbReference>
<dbReference type="EMBL" id="QCZI01000012">
    <property type="protein sequence ID" value="PWA04621.1"/>
    <property type="molecule type" value="Genomic_DNA"/>
</dbReference>
<dbReference type="CDD" id="cd00757">
    <property type="entry name" value="ThiF_MoeB_HesA_family"/>
    <property type="match status" value="1"/>
</dbReference>
<keyword evidence="16" id="KW-1185">Reference proteome</keyword>
<dbReference type="PROSITE" id="PS50206">
    <property type="entry name" value="RHODANESE_3"/>
    <property type="match status" value="1"/>
</dbReference>
<name>A0A2U1JHM6_9FLAO</name>
<protein>
    <recommendedName>
        <fullName evidence="9">Molybdopterin-synthase adenylyltransferase</fullName>
        <ecNumber evidence="8">2.7.7.80</ecNumber>
    </recommendedName>
    <alternativeName>
        <fullName evidence="12">MoaD protein adenylase</fullName>
    </alternativeName>
    <alternativeName>
        <fullName evidence="10">Molybdopterin-converting factor subunit 1 adenylase</fullName>
    </alternativeName>
    <alternativeName>
        <fullName evidence="11">Sulfur carrier protein MoaD adenylyltransferase</fullName>
    </alternativeName>
</protein>
<dbReference type="PANTHER" id="PTHR10953">
    <property type="entry name" value="UBIQUITIN-ACTIVATING ENZYME E1"/>
    <property type="match status" value="1"/>
</dbReference>
<evidence type="ECO:0000256" key="2">
    <source>
        <dbReference type="ARBA" id="ARBA00022679"/>
    </source>
</evidence>
<dbReference type="OrthoDB" id="9804286at2"/>
<dbReference type="Pfam" id="PF00899">
    <property type="entry name" value="ThiF"/>
    <property type="match status" value="1"/>
</dbReference>
<dbReference type="GO" id="GO:0004792">
    <property type="term" value="F:thiosulfate-cyanide sulfurtransferase activity"/>
    <property type="evidence" value="ECO:0007669"/>
    <property type="project" value="TreeGrafter"/>
</dbReference>
<dbReference type="InterPro" id="IPR035985">
    <property type="entry name" value="Ubiquitin-activating_enz"/>
</dbReference>
<evidence type="ECO:0000256" key="5">
    <source>
        <dbReference type="ARBA" id="ARBA00052218"/>
    </source>
</evidence>
<feature type="transmembrane region" description="Helical" evidence="13">
    <location>
        <begin position="28"/>
        <end position="49"/>
    </location>
</feature>
<evidence type="ECO:0000256" key="4">
    <source>
        <dbReference type="ARBA" id="ARBA00022840"/>
    </source>
</evidence>
<dbReference type="EC" id="2.7.7.80" evidence="8"/>
<evidence type="ECO:0000256" key="10">
    <source>
        <dbReference type="ARBA" id="ARBA00075110"/>
    </source>
</evidence>
<comment type="catalytic activity">
    <reaction evidence="5">
        <text>[molybdopterin-synthase sulfur-carrier protein]-C-terminal Gly-Gly + ATP + H(+) = [molybdopterin-synthase sulfur-carrier protein]-C-terminal Gly-Gly-AMP + diphosphate</text>
        <dbReference type="Rhea" id="RHEA:43616"/>
        <dbReference type="Rhea" id="RHEA-COMP:12159"/>
        <dbReference type="Rhea" id="RHEA-COMP:12202"/>
        <dbReference type="ChEBI" id="CHEBI:15378"/>
        <dbReference type="ChEBI" id="CHEBI:30616"/>
        <dbReference type="ChEBI" id="CHEBI:33019"/>
        <dbReference type="ChEBI" id="CHEBI:90618"/>
        <dbReference type="ChEBI" id="CHEBI:90778"/>
        <dbReference type="EC" id="2.7.7.80"/>
    </reaction>
</comment>
<evidence type="ECO:0000256" key="7">
    <source>
        <dbReference type="ARBA" id="ARBA00063809"/>
    </source>
</evidence>
<evidence type="ECO:0000256" key="3">
    <source>
        <dbReference type="ARBA" id="ARBA00022741"/>
    </source>
</evidence>
<dbReference type="Proteomes" id="UP000245449">
    <property type="component" value="Unassembled WGS sequence"/>
</dbReference>
<keyword evidence="2" id="KW-0808">Transferase</keyword>
<dbReference type="Gene3D" id="3.40.250.10">
    <property type="entry name" value="Rhodanese-like domain"/>
    <property type="match status" value="1"/>
</dbReference>
<dbReference type="GO" id="GO:0061605">
    <property type="term" value="F:molybdopterin-synthase adenylyltransferase activity"/>
    <property type="evidence" value="ECO:0007669"/>
    <property type="project" value="UniProtKB-EC"/>
</dbReference>
<dbReference type="PANTHER" id="PTHR10953:SF102">
    <property type="entry name" value="ADENYLYLTRANSFERASE AND SULFURTRANSFERASE MOCS3"/>
    <property type="match status" value="1"/>
</dbReference>
<reference evidence="15 16" key="1">
    <citation type="submission" date="2018-04" db="EMBL/GenBank/DDBJ databases">
        <title>Flavobacterium sp. nov., isolated from glacier ice.</title>
        <authorList>
            <person name="Liu Q."/>
            <person name="Xin Y.-H."/>
        </authorList>
    </citation>
    <scope>NUCLEOTIDE SEQUENCE [LARGE SCALE GENOMIC DNA]</scope>
    <source>
        <strain evidence="15 16">RB1R5</strain>
    </source>
</reference>
<evidence type="ECO:0000313" key="15">
    <source>
        <dbReference type="EMBL" id="PWA04621.1"/>
    </source>
</evidence>
<comment type="function">
    <text evidence="6">Catalyzes the adenylation by ATP of the carboxyl group of the C-terminal glycine of sulfur carrier protein MoaD.</text>
</comment>
<gene>
    <name evidence="15" type="ORF">DB895_10190</name>
</gene>